<reference evidence="6 7" key="1">
    <citation type="submission" date="2018-05" db="EMBL/GenBank/DDBJ databases">
        <title>complete genome sequence of Aquabacterium olei NBRC 110486.</title>
        <authorList>
            <person name="Tang B."/>
            <person name="Chang J."/>
            <person name="Zhang L."/>
            <person name="Yang H."/>
        </authorList>
    </citation>
    <scope>NUCLEOTIDE SEQUENCE [LARGE SCALE GENOMIC DNA]</scope>
    <source>
        <strain evidence="6 7">NBRC 110486</strain>
    </source>
</reference>
<keyword evidence="1 4" id="KW-0597">Phosphoprotein</keyword>
<feature type="domain" description="Response regulatory" evidence="5">
    <location>
        <begin position="177"/>
        <end position="296"/>
    </location>
</feature>
<dbReference type="OrthoDB" id="6492361at2"/>
<dbReference type="AlphaFoldDB" id="A0A2U8FN13"/>
<evidence type="ECO:0000256" key="2">
    <source>
        <dbReference type="ARBA" id="ARBA00023012"/>
    </source>
</evidence>
<keyword evidence="2" id="KW-0902">Two-component regulatory system</keyword>
<keyword evidence="7" id="KW-1185">Reference proteome</keyword>
<evidence type="ECO:0000256" key="3">
    <source>
        <dbReference type="ARBA" id="ARBA00023125"/>
    </source>
</evidence>
<dbReference type="InterPro" id="IPR011006">
    <property type="entry name" value="CheY-like_superfamily"/>
</dbReference>
<dbReference type="GO" id="GO:0000976">
    <property type="term" value="F:transcription cis-regulatory region binding"/>
    <property type="evidence" value="ECO:0007669"/>
    <property type="project" value="TreeGrafter"/>
</dbReference>
<evidence type="ECO:0000313" key="6">
    <source>
        <dbReference type="EMBL" id="AWI52353.1"/>
    </source>
</evidence>
<dbReference type="RefSeq" id="WP_109034308.1">
    <property type="nucleotide sequence ID" value="NZ_CP029210.1"/>
</dbReference>
<feature type="modified residue" description="4-aspartylphosphate" evidence="4">
    <location>
        <position position="225"/>
    </location>
</feature>
<dbReference type="PROSITE" id="PS50110">
    <property type="entry name" value="RESPONSE_REGULATORY"/>
    <property type="match status" value="1"/>
</dbReference>
<evidence type="ECO:0000313" key="7">
    <source>
        <dbReference type="Proteomes" id="UP000244892"/>
    </source>
</evidence>
<dbReference type="SUPFAM" id="SSF52172">
    <property type="entry name" value="CheY-like"/>
    <property type="match status" value="1"/>
</dbReference>
<dbReference type="GO" id="GO:0000156">
    <property type="term" value="F:phosphorelay response regulator activity"/>
    <property type="evidence" value="ECO:0007669"/>
    <property type="project" value="TreeGrafter"/>
</dbReference>
<dbReference type="InterPro" id="IPR013975">
    <property type="entry name" value="Tscrpt_reg_BetR_N"/>
</dbReference>
<evidence type="ECO:0000256" key="1">
    <source>
        <dbReference type="ARBA" id="ARBA00022553"/>
    </source>
</evidence>
<dbReference type="PANTHER" id="PTHR48111">
    <property type="entry name" value="REGULATOR OF RPOS"/>
    <property type="match status" value="1"/>
</dbReference>
<dbReference type="Pfam" id="PF08667">
    <property type="entry name" value="BetR"/>
    <property type="match status" value="1"/>
</dbReference>
<dbReference type="GO" id="GO:0006355">
    <property type="term" value="P:regulation of DNA-templated transcription"/>
    <property type="evidence" value="ECO:0007669"/>
    <property type="project" value="TreeGrafter"/>
</dbReference>
<dbReference type="InterPro" id="IPR001789">
    <property type="entry name" value="Sig_transdc_resp-reg_receiver"/>
</dbReference>
<dbReference type="EMBL" id="CP029210">
    <property type="protein sequence ID" value="AWI52353.1"/>
    <property type="molecule type" value="Genomic_DNA"/>
</dbReference>
<keyword evidence="3" id="KW-0238">DNA-binding</keyword>
<protein>
    <recommendedName>
        <fullName evidence="5">Response regulatory domain-containing protein</fullName>
    </recommendedName>
</protein>
<dbReference type="PANTHER" id="PTHR48111:SF40">
    <property type="entry name" value="PHOSPHATE REGULON TRANSCRIPTIONAL REGULATORY PROTEIN PHOB"/>
    <property type="match status" value="1"/>
</dbReference>
<dbReference type="GO" id="GO:0005829">
    <property type="term" value="C:cytosol"/>
    <property type="evidence" value="ECO:0007669"/>
    <property type="project" value="TreeGrafter"/>
</dbReference>
<accession>A0A2U8FN13</accession>
<dbReference type="GO" id="GO:0032993">
    <property type="term" value="C:protein-DNA complex"/>
    <property type="evidence" value="ECO:0007669"/>
    <property type="project" value="TreeGrafter"/>
</dbReference>
<gene>
    <name evidence="6" type="ORF">DEH84_02080</name>
</gene>
<dbReference type="CDD" id="cd00156">
    <property type="entry name" value="REC"/>
    <property type="match status" value="1"/>
</dbReference>
<dbReference type="Gene3D" id="3.40.50.2300">
    <property type="match status" value="1"/>
</dbReference>
<dbReference type="Proteomes" id="UP000244892">
    <property type="component" value="Chromosome"/>
</dbReference>
<name>A0A2U8FN13_9BURK</name>
<sequence>MDLPHVDDIEPADDTAHAETAAAVSNLLARHGVPPRNQAAQIAQICAISISQARRKLRGAVWLFDEVRAVCTHVGAGLDELFGARPAAAARGAGRSTSPAPALQPAQLHIDGLQLDCSVRLGPALTAGATPALVARYAEGQWHVGTHAALQAVAPSSPHYAVDHLQVQPCREPERPRVAVVDDDRDAAEALSDWLRESGWQAQPYTQPQALMAEPAPVHDAYVIDLILAGGQTSQALVERIRANQPHAPIVLLTGQLREGRASEATLATLLRTQDVTFFEKPVRPAVLMAAIQSGLDRQRRGVAPLPADA</sequence>
<evidence type="ECO:0000256" key="4">
    <source>
        <dbReference type="PROSITE-ProRule" id="PRU00169"/>
    </source>
</evidence>
<evidence type="ECO:0000259" key="5">
    <source>
        <dbReference type="PROSITE" id="PS50110"/>
    </source>
</evidence>
<dbReference type="InterPro" id="IPR039420">
    <property type="entry name" value="WalR-like"/>
</dbReference>
<dbReference type="KEGG" id="aon:DEH84_02080"/>
<dbReference type="SMART" id="SM00448">
    <property type="entry name" value="REC"/>
    <property type="match status" value="1"/>
</dbReference>
<organism evidence="6 7">
    <name type="scientific">Aquabacterium olei</name>
    <dbReference type="NCBI Taxonomy" id="1296669"/>
    <lineage>
        <taxon>Bacteria</taxon>
        <taxon>Pseudomonadati</taxon>
        <taxon>Pseudomonadota</taxon>
        <taxon>Betaproteobacteria</taxon>
        <taxon>Burkholderiales</taxon>
        <taxon>Aquabacterium</taxon>
    </lineage>
</organism>
<dbReference type="Pfam" id="PF00072">
    <property type="entry name" value="Response_reg"/>
    <property type="match status" value="1"/>
</dbReference>
<proteinExistence type="predicted"/>